<feature type="transmembrane region" description="Helical" evidence="1">
    <location>
        <begin position="226"/>
        <end position="249"/>
    </location>
</feature>
<evidence type="ECO:0000313" key="2">
    <source>
        <dbReference type="EMBL" id="CAD7276548.1"/>
    </source>
</evidence>
<keyword evidence="1" id="KW-0812">Transmembrane</keyword>
<evidence type="ECO:0000313" key="3">
    <source>
        <dbReference type="Proteomes" id="UP000678499"/>
    </source>
</evidence>
<proteinExistence type="predicted"/>
<protein>
    <recommendedName>
        <fullName evidence="4">Transmembrane protein 268</fullName>
    </recommendedName>
</protein>
<dbReference type="EMBL" id="CAJPEX010000649">
    <property type="protein sequence ID" value="CAG0916700.1"/>
    <property type="molecule type" value="Genomic_DNA"/>
</dbReference>
<gene>
    <name evidence="2" type="ORF">NMOB1V02_LOCUS4306</name>
</gene>
<dbReference type="PANTHER" id="PTHR31193:SF1">
    <property type="entry name" value="TRANSMEMBRANE PROTEIN 268"/>
    <property type="match status" value="1"/>
</dbReference>
<feature type="transmembrane region" description="Helical" evidence="1">
    <location>
        <begin position="203"/>
        <end position="220"/>
    </location>
</feature>
<reference evidence="2" key="1">
    <citation type="submission" date="2020-11" db="EMBL/GenBank/DDBJ databases">
        <authorList>
            <person name="Tran Van P."/>
        </authorList>
    </citation>
    <scope>NUCLEOTIDE SEQUENCE</scope>
</reference>
<evidence type="ECO:0008006" key="4">
    <source>
        <dbReference type="Google" id="ProtNLM"/>
    </source>
</evidence>
<accession>A0A7R9BL42</accession>
<evidence type="ECO:0000256" key="1">
    <source>
        <dbReference type="SAM" id="Phobius"/>
    </source>
</evidence>
<dbReference type="OrthoDB" id="8250049at2759"/>
<dbReference type="AlphaFoldDB" id="A0A7R9BL42"/>
<dbReference type="Pfam" id="PF14800">
    <property type="entry name" value="DUF4481"/>
    <property type="match status" value="1"/>
</dbReference>
<organism evidence="2">
    <name type="scientific">Notodromas monacha</name>
    <dbReference type="NCBI Taxonomy" id="399045"/>
    <lineage>
        <taxon>Eukaryota</taxon>
        <taxon>Metazoa</taxon>
        <taxon>Ecdysozoa</taxon>
        <taxon>Arthropoda</taxon>
        <taxon>Crustacea</taxon>
        <taxon>Oligostraca</taxon>
        <taxon>Ostracoda</taxon>
        <taxon>Podocopa</taxon>
        <taxon>Podocopida</taxon>
        <taxon>Cypridocopina</taxon>
        <taxon>Cypridoidea</taxon>
        <taxon>Cyprididae</taxon>
        <taxon>Notodromas</taxon>
    </lineage>
</organism>
<sequence length="474" mass="53387">MATTKAKRWGASLSSDATSTEVNFIFQFACDPLLVFRMSEKIPGQPAGDPSKSWVKFEESNSSTGSVQANSVQLEVPEEAVRDGASVGTVIQQRPEQLAVTINDVIASAQDLQQARNNGIGSVPEAPRPNIRQGFANGDVIVTLLPMNTSWAWLTPAEFRPELVPEELMADGLTLTVEEYVQAMELLTNDYRFTLYNVFYKRLLAGWIAVGFLILLIILFSQLQHLALFGCGILWLVLNAAAIFMCMWIKVRLNRNLERCVASVNKLLLKHKILLGLDDRGRLSCHKVNLCFLYFDPSDCIKKLKEVIDKEEARGNVVNSDEGKSEAVERQRRRLFFRRRMDIEDQDIVISAGTGAPTRVSRKQERAERLFLRYSQRWAKDFLRKRLDWCADMAERLEQGATVLNVAMPPVPASTPGPGFAGILVTPQQRPRHLPTAHCPCQYVEEHLKYKPAAKRQTQCVNWCNDFANQGAFD</sequence>
<name>A0A7R9BL42_9CRUS</name>
<dbReference type="PANTHER" id="PTHR31193">
    <property type="entry name" value="TRANSMEMBRANE PROTEIN C9ORF91"/>
    <property type="match status" value="1"/>
</dbReference>
<keyword evidence="3" id="KW-1185">Reference proteome</keyword>
<dbReference type="Proteomes" id="UP000678499">
    <property type="component" value="Unassembled WGS sequence"/>
</dbReference>
<keyword evidence="1" id="KW-0472">Membrane</keyword>
<dbReference type="InterPro" id="IPR028054">
    <property type="entry name" value="DUF4481"/>
</dbReference>
<dbReference type="EMBL" id="OA882686">
    <property type="protein sequence ID" value="CAD7276548.1"/>
    <property type="molecule type" value="Genomic_DNA"/>
</dbReference>
<keyword evidence="1" id="KW-1133">Transmembrane helix</keyword>